<keyword evidence="2" id="KW-0238">DNA-binding</keyword>
<accession>A0A132PUZ9</accession>
<dbReference type="GO" id="GO:0003700">
    <property type="term" value="F:DNA-binding transcription factor activity"/>
    <property type="evidence" value="ECO:0007669"/>
    <property type="project" value="TreeGrafter"/>
</dbReference>
<dbReference type="AlphaFoldDB" id="A0A132PUZ9"/>
<dbReference type="Proteomes" id="UP000070612">
    <property type="component" value="Unassembled WGS sequence"/>
</dbReference>
<comment type="caution">
    <text evidence="5">The sequence shown here is derived from an EMBL/GenBank/DDBJ whole genome shotgun (WGS) entry which is preliminary data.</text>
</comment>
<evidence type="ECO:0000256" key="2">
    <source>
        <dbReference type="ARBA" id="ARBA00023125"/>
    </source>
</evidence>
<gene>
    <name evidence="5" type="ORF">AFM11_02780</name>
</gene>
<evidence type="ECO:0000313" key="5">
    <source>
        <dbReference type="EMBL" id="KWX26171.1"/>
    </source>
</evidence>
<dbReference type="Gene3D" id="1.10.357.10">
    <property type="entry name" value="Tetracycline Repressor, domain 2"/>
    <property type="match status" value="1"/>
</dbReference>
<keyword evidence="1" id="KW-0805">Transcription regulation</keyword>
<evidence type="ECO:0000259" key="4">
    <source>
        <dbReference type="Pfam" id="PF00440"/>
    </source>
</evidence>
<dbReference type="PANTHER" id="PTHR30055">
    <property type="entry name" value="HTH-TYPE TRANSCRIPTIONAL REGULATOR RUTR"/>
    <property type="match status" value="1"/>
</dbReference>
<keyword evidence="6" id="KW-1185">Reference proteome</keyword>
<evidence type="ECO:0000256" key="3">
    <source>
        <dbReference type="ARBA" id="ARBA00023163"/>
    </source>
</evidence>
<feature type="domain" description="HTH tetR-type" evidence="4">
    <location>
        <begin position="25"/>
        <end position="71"/>
    </location>
</feature>
<dbReference type="PANTHER" id="PTHR30055:SF234">
    <property type="entry name" value="HTH-TYPE TRANSCRIPTIONAL REGULATOR BETI"/>
    <property type="match status" value="1"/>
</dbReference>
<dbReference type="InterPro" id="IPR001647">
    <property type="entry name" value="HTH_TetR"/>
</dbReference>
<dbReference type="PATRIC" id="fig|59750.3.peg.572"/>
<reference evidence="5 6" key="1">
    <citation type="submission" date="2015-07" db="EMBL/GenBank/DDBJ databases">
        <title>A draft genome sequence of Mycobacterium wolinskyi.</title>
        <authorList>
            <person name="de Man T.J."/>
            <person name="Perry K.A."/>
            <person name="Coulliette A.D."/>
            <person name="Jensen B."/>
            <person name="Toney N.C."/>
            <person name="Limbago B.M."/>
            <person name="Noble-Wang J."/>
        </authorList>
    </citation>
    <scope>NUCLEOTIDE SEQUENCE [LARGE SCALE GENOMIC DNA]</scope>
    <source>
        <strain evidence="5 6">CDC_01</strain>
    </source>
</reference>
<keyword evidence="3" id="KW-0804">Transcription</keyword>
<protein>
    <submittedName>
        <fullName evidence="5">TetR family transcriptional regulator</fullName>
    </submittedName>
</protein>
<evidence type="ECO:0000313" key="6">
    <source>
        <dbReference type="Proteomes" id="UP000070612"/>
    </source>
</evidence>
<dbReference type="InterPro" id="IPR050109">
    <property type="entry name" value="HTH-type_TetR-like_transc_reg"/>
</dbReference>
<name>A0A132PUZ9_9MYCO</name>
<proteinExistence type="predicted"/>
<sequence length="217" mass="23999">MLKNVKTRLVSLLSVTRGSRAKAELLDAAERLIAEHGYDVPLREIALAAGQRNNSAVNYHFRNRQELVDAVVTRRLLPMEIEREQMLGELGDSESADVHALLRVLVLPLVNVEATHYARFLDVVRPRLPAEPQRAGESAWPRVLDALSHAVPTSDRRLQHRRVSAVATAMFALIAERERQSQDADRTPEDPEEIVGMLAAMLTAPLIAPACPSPRGG</sequence>
<dbReference type="EMBL" id="LGTW01000001">
    <property type="protein sequence ID" value="KWX26171.1"/>
    <property type="molecule type" value="Genomic_DNA"/>
</dbReference>
<dbReference type="Pfam" id="PF00440">
    <property type="entry name" value="TetR_N"/>
    <property type="match status" value="1"/>
</dbReference>
<dbReference type="InterPro" id="IPR009057">
    <property type="entry name" value="Homeodomain-like_sf"/>
</dbReference>
<dbReference type="SUPFAM" id="SSF46689">
    <property type="entry name" value="Homeodomain-like"/>
    <property type="match status" value="1"/>
</dbReference>
<evidence type="ECO:0000256" key="1">
    <source>
        <dbReference type="ARBA" id="ARBA00023015"/>
    </source>
</evidence>
<organism evidence="5 6">
    <name type="scientific">Mycolicibacterium wolinskyi</name>
    <dbReference type="NCBI Taxonomy" id="59750"/>
    <lineage>
        <taxon>Bacteria</taxon>
        <taxon>Bacillati</taxon>
        <taxon>Actinomycetota</taxon>
        <taxon>Actinomycetes</taxon>
        <taxon>Mycobacteriales</taxon>
        <taxon>Mycobacteriaceae</taxon>
        <taxon>Mycolicibacterium</taxon>
    </lineage>
</organism>
<dbReference type="GO" id="GO:0000976">
    <property type="term" value="F:transcription cis-regulatory region binding"/>
    <property type="evidence" value="ECO:0007669"/>
    <property type="project" value="TreeGrafter"/>
</dbReference>